<reference evidence="9 10" key="1">
    <citation type="submission" date="2019-03" db="EMBL/GenBank/DDBJ databases">
        <title>Genomic Encyclopedia of Type Strains, Phase IV (KMG-IV): sequencing the most valuable type-strain genomes for metagenomic binning, comparative biology and taxonomic classification.</title>
        <authorList>
            <person name="Goeker M."/>
        </authorList>
    </citation>
    <scope>NUCLEOTIDE SEQUENCE [LARGE SCALE GENOMIC DNA]</scope>
    <source>
        <strain evidence="9 10">DSM 100055</strain>
    </source>
</reference>
<evidence type="ECO:0000256" key="4">
    <source>
        <dbReference type="ARBA" id="ARBA00022801"/>
    </source>
</evidence>
<keyword evidence="10" id="KW-1185">Reference proteome</keyword>
<dbReference type="CDD" id="cd10030">
    <property type="entry name" value="UDG-F4_TTUDGA_SPO1dp_like"/>
    <property type="match status" value="1"/>
</dbReference>
<dbReference type="InterPro" id="IPR036895">
    <property type="entry name" value="Uracil-DNA_glycosylase-like_sf"/>
</dbReference>
<dbReference type="SMART" id="SM00987">
    <property type="entry name" value="UreE_C"/>
    <property type="match status" value="1"/>
</dbReference>
<evidence type="ECO:0000256" key="5">
    <source>
        <dbReference type="ARBA" id="ARBA00023004"/>
    </source>
</evidence>
<dbReference type="EMBL" id="SOBG01000009">
    <property type="protein sequence ID" value="TDT67849.1"/>
    <property type="molecule type" value="Genomic_DNA"/>
</dbReference>
<feature type="domain" description="Uracil-DNA glycosylase-like" evidence="8">
    <location>
        <begin position="31"/>
        <end position="182"/>
    </location>
</feature>
<evidence type="ECO:0000256" key="7">
    <source>
        <dbReference type="ARBA" id="ARBA00023204"/>
    </source>
</evidence>
<dbReference type="RefSeq" id="WP_134113713.1">
    <property type="nucleotide sequence ID" value="NZ_SOBG01000009.1"/>
</dbReference>
<protein>
    <submittedName>
        <fullName evidence="9">DNA polymerase</fullName>
    </submittedName>
</protein>
<keyword evidence="4" id="KW-0378">Hydrolase</keyword>
<keyword evidence="2" id="KW-0479">Metal-binding</keyword>
<evidence type="ECO:0000313" key="10">
    <source>
        <dbReference type="Proteomes" id="UP000294678"/>
    </source>
</evidence>
<keyword evidence="3" id="KW-0227">DNA damage</keyword>
<dbReference type="PANTHER" id="PTHR33693:SF1">
    <property type="entry name" value="TYPE-4 URACIL-DNA GLYCOSYLASE"/>
    <property type="match status" value="1"/>
</dbReference>
<dbReference type="SMART" id="SM00986">
    <property type="entry name" value="UDG"/>
    <property type="match status" value="1"/>
</dbReference>
<name>A0AA46I4W3_9FUSO</name>
<evidence type="ECO:0000259" key="8">
    <source>
        <dbReference type="SMART" id="SM00986"/>
    </source>
</evidence>
<evidence type="ECO:0000313" key="9">
    <source>
        <dbReference type="EMBL" id="TDT67849.1"/>
    </source>
</evidence>
<dbReference type="Pfam" id="PF03167">
    <property type="entry name" value="UDG"/>
    <property type="match status" value="1"/>
</dbReference>
<dbReference type="GO" id="GO:0046872">
    <property type="term" value="F:metal ion binding"/>
    <property type="evidence" value="ECO:0007669"/>
    <property type="project" value="UniProtKB-KW"/>
</dbReference>
<dbReference type="GO" id="GO:0097506">
    <property type="term" value="F:deaminated base DNA N-glycosylase activity"/>
    <property type="evidence" value="ECO:0007669"/>
    <property type="project" value="UniProtKB-ARBA"/>
</dbReference>
<organism evidence="9 10">
    <name type="scientific">Hypnocyclicus thermotrophus</name>
    <dbReference type="NCBI Taxonomy" id="1627895"/>
    <lineage>
        <taxon>Bacteria</taxon>
        <taxon>Fusobacteriati</taxon>
        <taxon>Fusobacteriota</taxon>
        <taxon>Fusobacteriia</taxon>
        <taxon>Fusobacteriales</taxon>
        <taxon>Fusobacteriaceae</taxon>
        <taxon>Hypnocyclicus</taxon>
    </lineage>
</organism>
<dbReference type="InterPro" id="IPR005122">
    <property type="entry name" value="Uracil-DNA_glycosylase-like"/>
</dbReference>
<dbReference type="SUPFAM" id="SSF52141">
    <property type="entry name" value="Uracil-DNA glycosylase-like"/>
    <property type="match status" value="1"/>
</dbReference>
<dbReference type="Proteomes" id="UP000294678">
    <property type="component" value="Unassembled WGS sequence"/>
</dbReference>
<sequence length="191" mass="22021">MDKNLLWEELAFEISSTKIANLGNRNEKVLLGAGNKQAKVMFIGNDLNLFEDETGNTLPGTSGSFFFQVCDLVDITLDDMYITNIIKCNAKFEELTKQEINFYKDILHMQIAIINPKIIVTLGKTATEVLLEQEVDIRKIHGDVYEWNGGILLIPLFDPSYLLRETDKQMNSPRWLNWQDMKMIKEKMELL</sequence>
<evidence type="ECO:0000256" key="1">
    <source>
        <dbReference type="ARBA" id="ARBA00022485"/>
    </source>
</evidence>
<evidence type="ECO:0000256" key="6">
    <source>
        <dbReference type="ARBA" id="ARBA00023014"/>
    </source>
</evidence>
<evidence type="ECO:0000256" key="3">
    <source>
        <dbReference type="ARBA" id="ARBA00022763"/>
    </source>
</evidence>
<comment type="caution">
    <text evidence="9">The sequence shown here is derived from an EMBL/GenBank/DDBJ whole genome shotgun (WGS) entry which is preliminary data.</text>
</comment>
<keyword evidence="5" id="KW-0408">Iron</keyword>
<dbReference type="AlphaFoldDB" id="A0AA46I4W3"/>
<keyword evidence="6" id="KW-0411">Iron-sulfur</keyword>
<dbReference type="Gene3D" id="3.40.470.10">
    <property type="entry name" value="Uracil-DNA glycosylase-like domain"/>
    <property type="match status" value="1"/>
</dbReference>
<accession>A0AA46I4W3</accession>
<dbReference type="GO" id="GO:0051539">
    <property type="term" value="F:4 iron, 4 sulfur cluster binding"/>
    <property type="evidence" value="ECO:0007669"/>
    <property type="project" value="UniProtKB-KW"/>
</dbReference>
<evidence type="ECO:0000256" key="2">
    <source>
        <dbReference type="ARBA" id="ARBA00022723"/>
    </source>
</evidence>
<proteinExistence type="predicted"/>
<gene>
    <name evidence="9" type="ORF">EV215_1852</name>
</gene>
<keyword evidence="1" id="KW-0004">4Fe-4S</keyword>
<dbReference type="InterPro" id="IPR051536">
    <property type="entry name" value="UDG_Type-4/5"/>
</dbReference>
<keyword evidence="7" id="KW-0234">DNA repair</keyword>
<dbReference type="GO" id="GO:0006281">
    <property type="term" value="P:DNA repair"/>
    <property type="evidence" value="ECO:0007669"/>
    <property type="project" value="UniProtKB-KW"/>
</dbReference>
<dbReference type="PANTHER" id="PTHR33693">
    <property type="entry name" value="TYPE-5 URACIL-DNA GLYCOSYLASE"/>
    <property type="match status" value="1"/>
</dbReference>